<dbReference type="CDD" id="cd14071">
    <property type="entry name" value="STKc_SIK"/>
    <property type="match status" value="1"/>
</dbReference>
<reference evidence="20" key="1">
    <citation type="submission" date="2013-10" db="EMBL/GenBank/DDBJ databases">
        <authorList>
            <person name="Schartl M."/>
            <person name="Warren W."/>
        </authorList>
    </citation>
    <scope>NUCLEOTIDE SEQUENCE [LARGE SCALE GENOMIC DNA]</scope>
    <source>
        <strain evidence="20">female</strain>
    </source>
</reference>
<keyword evidence="20" id="KW-1185">Reference proteome</keyword>
<feature type="compositionally biased region" description="Low complexity" evidence="16">
    <location>
        <begin position="771"/>
        <end position="789"/>
    </location>
</feature>
<evidence type="ECO:0000313" key="19">
    <source>
        <dbReference type="Ensembl" id="ENSPFOP00000005511.2"/>
    </source>
</evidence>
<feature type="binding site" evidence="15">
    <location>
        <position position="50"/>
    </location>
    <ligand>
        <name>ATP</name>
        <dbReference type="ChEBI" id="CHEBI:30616"/>
    </ligand>
</feature>
<dbReference type="CDD" id="cd14409">
    <property type="entry name" value="UBA_SIK2"/>
    <property type="match status" value="1"/>
</dbReference>
<evidence type="ECO:0000256" key="2">
    <source>
        <dbReference type="ARBA" id="ARBA00004496"/>
    </source>
</evidence>
<dbReference type="GeneID" id="103136232"/>
<feature type="domain" description="UBA" evidence="18">
    <location>
        <begin position="298"/>
        <end position="338"/>
    </location>
</feature>
<dbReference type="RefSeq" id="XP_007549445.1">
    <property type="nucleotide sequence ID" value="XM_007549383.2"/>
</dbReference>
<dbReference type="InterPro" id="IPR000719">
    <property type="entry name" value="Prot_kinase_dom"/>
</dbReference>
<evidence type="ECO:0000259" key="17">
    <source>
        <dbReference type="PROSITE" id="PS50011"/>
    </source>
</evidence>
<keyword evidence="10" id="KW-0418">Kinase</keyword>
<reference evidence="19" key="2">
    <citation type="submission" date="2025-08" db="UniProtKB">
        <authorList>
            <consortium name="Ensembl"/>
        </authorList>
    </citation>
    <scope>IDENTIFICATION</scope>
</reference>
<dbReference type="CTD" id="567919"/>
<name>A0A087XIA8_POEFO</name>
<dbReference type="STRING" id="48698.ENSPFOP00000005511"/>
<evidence type="ECO:0000256" key="1">
    <source>
        <dbReference type="ARBA" id="ARBA00001946"/>
    </source>
</evidence>
<dbReference type="GO" id="GO:0046872">
    <property type="term" value="F:metal ion binding"/>
    <property type="evidence" value="ECO:0007669"/>
    <property type="project" value="UniProtKB-KW"/>
</dbReference>
<dbReference type="KEGG" id="pfor:103136232"/>
<keyword evidence="5" id="KW-0723">Serine/threonine-protein kinase</keyword>
<sequence>MVMADSVQKPLLRGPVRVGFYDIERTLGKGNFAVVKLARHRITKTEVAIKIIDKTQLDAVNLEKIYREVQIMKMLDHPHIIKLYQVMETKNMLYLVTEYAKNGEIFDYLAKHGRLSELEARRKFWQILSAVEYCHNRNIVHRDLKAENLLLDGHMNIKIADFGFANFFQPGEPLATWCGSPPYAAPEVFEGQQYEGPQLDIWSMGVVLYVLVCGALPFDGPTLPVLRQRVLEGRFRIPYFMTEDCEHLIRRMLVLDPSKRLSLAQIKEHKWMALDVPVQRPVLYQQPLSAEGEVGVGEYSEQVLRLMHSLGIDQHKTIESLQNKSYNHFAAIYYLLVERLKAHRCSFPVEQRLDARQRRPSTIAEQTVIKSTSGSAQVGLPLQGVRLLRPPTVPQSTSDACSFPQTVSPLEQNFMVEDIGTPKVNGCLLDPLPPTTVLRKSSTSSPSNMMETSIDEGIETEEPDAEDDPAHLLSAYQTARFGQRRHTLSEVTNQPGPSNQGKLFSLGHNPSMGSVDSDIGYDMGSAHSDLGLLEDSPSLSEVIPASGSAASCSPAPFMMARPPNPAMAALTSQHRETHNRSPISFREGRRASDTSLTQGLVAFRQHLQNLARTKGILELNKVQMLVEQMGSGDGAVSGLLGPQHHLHNLLEGEACKQQEGLALYPGEAQPPLLSRRQSLETQYLTHRLQKANILANSPASCQIFCKETPRSLEQQLQEHRLNQKRMYLQQQSQGMGLQAYFNQMQIVEGSYPPVGPSMDPAAPPGPPQGPAMPAGGQQLQQPGGSQAAAPFGHALSLSPLLEPGEGVVYDPYMSHHHYTQHLPHGAHLHPQLHHQLPQDASSCGLGFSFPPGCEQPVLGPPPEALPPDQYELSMNPPSLLHPAPGEAEARAMPGILGGPAQSDSLGMSELPASLLDSEMMETVDSQQGFVLVN</sequence>
<dbReference type="Ensembl" id="ENSPFOT00000005520.2">
    <property type="protein sequence ID" value="ENSPFOP00000005511.2"/>
    <property type="gene ID" value="ENSPFOG00000005325.2"/>
</dbReference>
<dbReference type="OMA" id="GPPMTIR"/>
<feature type="region of interest" description="Disordered" evidence="16">
    <location>
        <begin position="753"/>
        <end position="789"/>
    </location>
</feature>
<accession>A0A087XIA8</accession>
<evidence type="ECO:0000256" key="6">
    <source>
        <dbReference type="ARBA" id="ARBA00022553"/>
    </source>
</evidence>
<feature type="domain" description="Protein kinase" evidence="17">
    <location>
        <begin position="21"/>
        <end position="272"/>
    </location>
</feature>
<comment type="catalytic activity">
    <reaction evidence="13">
        <text>L-threonyl-[protein] + ATP = O-phospho-L-threonyl-[protein] + ADP + H(+)</text>
        <dbReference type="Rhea" id="RHEA:46608"/>
        <dbReference type="Rhea" id="RHEA-COMP:11060"/>
        <dbReference type="Rhea" id="RHEA-COMP:11605"/>
        <dbReference type="ChEBI" id="CHEBI:15378"/>
        <dbReference type="ChEBI" id="CHEBI:30013"/>
        <dbReference type="ChEBI" id="CHEBI:30616"/>
        <dbReference type="ChEBI" id="CHEBI:61977"/>
        <dbReference type="ChEBI" id="CHEBI:456216"/>
        <dbReference type="EC" id="2.7.11.1"/>
    </reaction>
</comment>
<evidence type="ECO:0000256" key="10">
    <source>
        <dbReference type="ARBA" id="ARBA00022777"/>
    </source>
</evidence>
<evidence type="ECO:0000256" key="12">
    <source>
        <dbReference type="ARBA" id="ARBA00022842"/>
    </source>
</evidence>
<evidence type="ECO:0000256" key="15">
    <source>
        <dbReference type="PROSITE-ProRule" id="PRU10141"/>
    </source>
</evidence>
<dbReference type="SMART" id="SM00220">
    <property type="entry name" value="S_TKc"/>
    <property type="match status" value="1"/>
</dbReference>
<dbReference type="GO" id="GO:0005737">
    <property type="term" value="C:cytoplasm"/>
    <property type="evidence" value="ECO:0007669"/>
    <property type="project" value="UniProtKB-SubCell"/>
</dbReference>
<dbReference type="eggNOG" id="KOG0586">
    <property type="taxonomic scope" value="Eukaryota"/>
</dbReference>
<dbReference type="PROSITE" id="PS50030">
    <property type="entry name" value="UBA"/>
    <property type="match status" value="1"/>
</dbReference>
<reference evidence="19" key="3">
    <citation type="submission" date="2025-09" db="UniProtKB">
        <authorList>
            <consortium name="Ensembl"/>
        </authorList>
    </citation>
    <scope>IDENTIFICATION</scope>
</reference>
<comment type="subcellular location">
    <subcellularLocation>
        <location evidence="2">Cytoplasm</location>
    </subcellularLocation>
</comment>
<dbReference type="InterPro" id="IPR015940">
    <property type="entry name" value="UBA"/>
</dbReference>
<evidence type="ECO:0000256" key="11">
    <source>
        <dbReference type="ARBA" id="ARBA00022840"/>
    </source>
</evidence>
<keyword evidence="7" id="KW-0808">Transferase</keyword>
<comment type="catalytic activity">
    <reaction evidence="14">
        <text>L-seryl-[protein] + ATP = O-phospho-L-seryl-[protein] + ADP + H(+)</text>
        <dbReference type="Rhea" id="RHEA:17989"/>
        <dbReference type="Rhea" id="RHEA-COMP:9863"/>
        <dbReference type="Rhea" id="RHEA-COMP:11604"/>
        <dbReference type="ChEBI" id="CHEBI:15378"/>
        <dbReference type="ChEBI" id="CHEBI:29999"/>
        <dbReference type="ChEBI" id="CHEBI:30616"/>
        <dbReference type="ChEBI" id="CHEBI:83421"/>
        <dbReference type="ChEBI" id="CHEBI:456216"/>
        <dbReference type="EC" id="2.7.11.1"/>
    </reaction>
</comment>
<dbReference type="GO" id="GO:0005524">
    <property type="term" value="F:ATP binding"/>
    <property type="evidence" value="ECO:0007669"/>
    <property type="project" value="UniProtKB-UniRule"/>
</dbReference>
<evidence type="ECO:0000259" key="18">
    <source>
        <dbReference type="PROSITE" id="PS50030"/>
    </source>
</evidence>
<dbReference type="PANTHER" id="PTHR24346">
    <property type="entry name" value="MAP/MICROTUBULE AFFINITY-REGULATING KINASE"/>
    <property type="match status" value="1"/>
</dbReference>
<keyword evidence="4" id="KW-0963">Cytoplasm</keyword>
<evidence type="ECO:0000256" key="13">
    <source>
        <dbReference type="ARBA" id="ARBA00047899"/>
    </source>
</evidence>
<keyword evidence="12" id="KW-0460">Magnesium</keyword>
<evidence type="ECO:0000256" key="3">
    <source>
        <dbReference type="ARBA" id="ARBA00012513"/>
    </source>
</evidence>
<dbReference type="PROSITE" id="PS00107">
    <property type="entry name" value="PROTEIN_KINASE_ATP"/>
    <property type="match status" value="1"/>
</dbReference>
<dbReference type="InterPro" id="IPR008271">
    <property type="entry name" value="Ser/Thr_kinase_AS"/>
</dbReference>
<comment type="cofactor">
    <cofactor evidence="1">
        <name>Mg(2+)</name>
        <dbReference type="ChEBI" id="CHEBI:18420"/>
    </cofactor>
</comment>
<keyword evidence="9 15" id="KW-0547">Nucleotide-binding</keyword>
<dbReference type="Pfam" id="PF00069">
    <property type="entry name" value="Pkinase"/>
    <property type="match status" value="1"/>
</dbReference>
<dbReference type="AlphaFoldDB" id="A0A087XIA8"/>
<evidence type="ECO:0000256" key="4">
    <source>
        <dbReference type="ARBA" id="ARBA00022490"/>
    </source>
</evidence>
<evidence type="ECO:0000256" key="14">
    <source>
        <dbReference type="ARBA" id="ARBA00048679"/>
    </source>
</evidence>
<evidence type="ECO:0000256" key="9">
    <source>
        <dbReference type="ARBA" id="ARBA00022741"/>
    </source>
</evidence>
<dbReference type="OrthoDB" id="193931at2759"/>
<dbReference type="Proteomes" id="UP000028760">
    <property type="component" value="Unassembled WGS sequence"/>
</dbReference>
<feature type="compositionally biased region" description="Pro residues" evidence="16">
    <location>
        <begin position="761"/>
        <end position="770"/>
    </location>
</feature>
<keyword evidence="11 15" id="KW-0067">ATP-binding</keyword>
<dbReference type="InterPro" id="IPR057380">
    <property type="entry name" value="UBA_SIK1/2/3"/>
</dbReference>
<dbReference type="InterPro" id="IPR034672">
    <property type="entry name" value="SIK"/>
</dbReference>
<keyword evidence="8" id="KW-0479">Metal-binding</keyword>
<dbReference type="PROSITE" id="PS00108">
    <property type="entry name" value="PROTEIN_KINASE_ST"/>
    <property type="match status" value="1"/>
</dbReference>
<keyword evidence="6" id="KW-0597">Phosphoprotein</keyword>
<dbReference type="Pfam" id="PF23312">
    <property type="entry name" value="UBA_SIK3"/>
    <property type="match status" value="1"/>
</dbReference>
<dbReference type="FunFam" id="1.10.510.10:FF:000154">
    <property type="entry name" value="Serine/threonine-protein kinase SIK2"/>
    <property type="match status" value="1"/>
</dbReference>
<dbReference type="FunFam" id="3.30.200.20:FF:000003">
    <property type="entry name" value="Non-specific serine/threonine protein kinase"/>
    <property type="match status" value="1"/>
</dbReference>
<evidence type="ECO:0000313" key="20">
    <source>
        <dbReference type="Proteomes" id="UP000028760"/>
    </source>
</evidence>
<dbReference type="SUPFAM" id="SSF56112">
    <property type="entry name" value="Protein kinase-like (PK-like)"/>
    <property type="match status" value="1"/>
</dbReference>
<organism evidence="19 20">
    <name type="scientific">Poecilia formosa</name>
    <name type="common">Amazon molly</name>
    <name type="synonym">Limia formosa</name>
    <dbReference type="NCBI Taxonomy" id="48698"/>
    <lineage>
        <taxon>Eukaryota</taxon>
        <taxon>Metazoa</taxon>
        <taxon>Chordata</taxon>
        <taxon>Craniata</taxon>
        <taxon>Vertebrata</taxon>
        <taxon>Euteleostomi</taxon>
        <taxon>Actinopterygii</taxon>
        <taxon>Neopterygii</taxon>
        <taxon>Teleostei</taxon>
        <taxon>Neoteleostei</taxon>
        <taxon>Acanthomorphata</taxon>
        <taxon>Ovalentaria</taxon>
        <taxon>Atherinomorphae</taxon>
        <taxon>Cyprinodontiformes</taxon>
        <taxon>Poeciliidae</taxon>
        <taxon>Poeciliinae</taxon>
        <taxon>Poecilia</taxon>
    </lineage>
</organism>
<dbReference type="GeneTree" id="ENSGT00940000156445"/>
<dbReference type="GO" id="GO:0035556">
    <property type="term" value="P:intracellular signal transduction"/>
    <property type="evidence" value="ECO:0007669"/>
    <property type="project" value="TreeGrafter"/>
</dbReference>
<dbReference type="GO" id="GO:0050321">
    <property type="term" value="F:tau-protein kinase activity"/>
    <property type="evidence" value="ECO:0007669"/>
    <property type="project" value="TreeGrafter"/>
</dbReference>
<dbReference type="InterPro" id="IPR017441">
    <property type="entry name" value="Protein_kinase_ATP_BS"/>
</dbReference>
<evidence type="ECO:0000256" key="16">
    <source>
        <dbReference type="SAM" id="MobiDB-lite"/>
    </source>
</evidence>
<proteinExistence type="predicted"/>
<dbReference type="Gene3D" id="1.10.510.10">
    <property type="entry name" value="Transferase(Phosphotransferase) domain 1"/>
    <property type="match status" value="1"/>
</dbReference>
<dbReference type="GO" id="GO:0000226">
    <property type="term" value="P:microtubule cytoskeleton organization"/>
    <property type="evidence" value="ECO:0007669"/>
    <property type="project" value="TreeGrafter"/>
</dbReference>
<dbReference type="InterPro" id="IPR011009">
    <property type="entry name" value="Kinase-like_dom_sf"/>
</dbReference>
<dbReference type="PROSITE" id="PS50011">
    <property type="entry name" value="PROTEIN_KINASE_DOM"/>
    <property type="match status" value="1"/>
</dbReference>
<protein>
    <recommendedName>
        <fullName evidence="3">non-specific serine/threonine protein kinase</fullName>
        <ecNumber evidence="3">2.7.11.1</ecNumber>
    </recommendedName>
</protein>
<evidence type="ECO:0000256" key="5">
    <source>
        <dbReference type="ARBA" id="ARBA00022527"/>
    </source>
</evidence>
<evidence type="ECO:0000256" key="7">
    <source>
        <dbReference type="ARBA" id="ARBA00022679"/>
    </source>
</evidence>
<evidence type="ECO:0000256" key="8">
    <source>
        <dbReference type="ARBA" id="ARBA00022723"/>
    </source>
</evidence>
<dbReference type="PANTHER" id="PTHR24346:SF38">
    <property type="entry name" value="NON-SPECIFIC SERINE_THREONINE PROTEIN KINASE"/>
    <property type="match status" value="1"/>
</dbReference>
<dbReference type="EMBL" id="AYCK01003449">
    <property type="status" value="NOT_ANNOTATED_CDS"/>
    <property type="molecule type" value="Genomic_DNA"/>
</dbReference>
<dbReference type="EMBL" id="AYCK01003450">
    <property type="status" value="NOT_ANNOTATED_CDS"/>
    <property type="molecule type" value="Genomic_DNA"/>
</dbReference>
<dbReference type="EC" id="2.7.11.1" evidence="3"/>